<organism evidence="1">
    <name type="scientific">marine sediment metagenome</name>
    <dbReference type="NCBI Taxonomy" id="412755"/>
    <lineage>
        <taxon>unclassified sequences</taxon>
        <taxon>metagenomes</taxon>
        <taxon>ecological metagenomes</taxon>
    </lineage>
</organism>
<sequence length="46" mass="5260">MAKVKVEEEYPCGYKYSIEVSSIFLESDFDGKDDEGCPLHGKKCKR</sequence>
<protein>
    <submittedName>
        <fullName evidence="1">Uncharacterized protein</fullName>
    </submittedName>
</protein>
<name>A0A0F9SRQ7_9ZZZZ</name>
<dbReference type="AlphaFoldDB" id="A0A0F9SRQ7"/>
<dbReference type="EMBL" id="LAZR01000422">
    <property type="protein sequence ID" value="KKN69599.1"/>
    <property type="molecule type" value="Genomic_DNA"/>
</dbReference>
<evidence type="ECO:0000313" key="1">
    <source>
        <dbReference type="EMBL" id="KKN69599.1"/>
    </source>
</evidence>
<accession>A0A0F9SRQ7</accession>
<comment type="caution">
    <text evidence="1">The sequence shown here is derived from an EMBL/GenBank/DDBJ whole genome shotgun (WGS) entry which is preliminary data.</text>
</comment>
<gene>
    <name evidence="1" type="ORF">LCGC14_0439020</name>
</gene>
<proteinExistence type="predicted"/>
<reference evidence="1" key="1">
    <citation type="journal article" date="2015" name="Nature">
        <title>Complex archaea that bridge the gap between prokaryotes and eukaryotes.</title>
        <authorList>
            <person name="Spang A."/>
            <person name="Saw J.H."/>
            <person name="Jorgensen S.L."/>
            <person name="Zaremba-Niedzwiedzka K."/>
            <person name="Martijn J."/>
            <person name="Lind A.E."/>
            <person name="van Eijk R."/>
            <person name="Schleper C."/>
            <person name="Guy L."/>
            <person name="Ettema T.J."/>
        </authorList>
    </citation>
    <scope>NUCLEOTIDE SEQUENCE</scope>
</reference>